<protein>
    <submittedName>
        <fullName evidence="1">Uncharacterized protein</fullName>
    </submittedName>
</protein>
<dbReference type="AlphaFoldDB" id="A0A158HVM0"/>
<accession>A0A158HVM0</accession>
<proteinExistence type="predicted"/>
<sequence length="44" mass="4906">MRTQSVPARISLTIVLLLAGWIGGRALQRTIDSIPDSNDDFIFF</sequence>
<reference evidence="1 2" key="1">
    <citation type="submission" date="2016-01" db="EMBL/GenBank/DDBJ databases">
        <authorList>
            <person name="Oliw E.H."/>
        </authorList>
    </citation>
    <scope>NUCLEOTIDE SEQUENCE [LARGE SCALE GENOMIC DNA]</scope>
    <source>
        <strain evidence="1">LMG 22029</strain>
    </source>
</reference>
<gene>
    <name evidence="1" type="ORF">AWB64_05085</name>
</gene>
<name>A0A158HVM0_CABSO</name>
<dbReference type="Proteomes" id="UP000054893">
    <property type="component" value="Unassembled WGS sequence"/>
</dbReference>
<evidence type="ECO:0000313" key="2">
    <source>
        <dbReference type="Proteomes" id="UP000054893"/>
    </source>
</evidence>
<evidence type="ECO:0000313" key="1">
    <source>
        <dbReference type="EMBL" id="SAL48366.1"/>
    </source>
</evidence>
<dbReference type="RefSeq" id="WP_279616272.1">
    <property type="nucleotide sequence ID" value="NZ_FCOC02000021.1"/>
</dbReference>
<dbReference type="EMBL" id="FCOC02000021">
    <property type="protein sequence ID" value="SAL48366.1"/>
    <property type="molecule type" value="Genomic_DNA"/>
</dbReference>
<organism evidence="1 2">
    <name type="scientific">Caballeronia sordidicola</name>
    <name type="common">Burkholderia sordidicola</name>
    <dbReference type="NCBI Taxonomy" id="196367"/>
    <lineage>
        <taxon>Bacteria</taxon>
        <taxon>Pseudomonadati</taxon>
        <taxon>Pseudomonadota</taxon>
        <taxon>Betaproteobacteria</taxon>
        <taxon>Burkholderiales</taxon>
        <taxon>Burkholderiaceae</taxon>
        <taxon>Caballeronia</taxon>
    </lineage>
</organism>